<feature type="domain" description="Reverse transcriptase Ty1/copia-type" evidence="1">
    <location>
        <begin position="1"/>
        <end position="42"/>
    </location>
</feature>
<keyword evidence="3" id="KW-1185">Reference proteome</keyword>
<dbReference type="InterPro" id="IPR013103">
    <property type="entry name" value="RVT_2"/>
</dbReference>
<reference evidence="2" key="2">
    <citation type="submission" date="2022-01" db="EMBL/GenBank/DDBJ databases">
        <authorList>
            <person name="Yamashiro T."/>
            <person name="Shiraishi A."/>
            <person name="Satake H."/>
            <person name="Nakayama K."/>
        </authorList>
    </citation>
    <scope>NUCLEOTIDE SEQUENCE</scope>
</reference>
<sequence>MDVKMAFLNGPLKEEVYVAQPEGFVDPDHPEKVYLLRKALYADHPNAIDTRKALLRDTVPLVYKQVRLDVKETKLHCNVFARQKHPSDTYVFTMKMEILLEPASNKLLVGDNIKNLDIFALIDDEKLFGNLCDQDTVCLCLLLVLELIFMGKELGSLMGDTLMRLVEDLDAQNEFP</sequence>
<reference evidence="2" key="1">
    <citation type="journal article" date="2022" name="Int. J. Mol. Sci.">
        <title>Draft Genome of Tanacetum Coccineum: Genomic Comparison of Closely Related Tanacetum-Family Plants.</title>
        <authorList>
            <person name="Yamashiro T."/>
            <person name="Shiraishi A."/>
            <person name="Nakayama K."/>
            <person name="Satake H."/>
        </authorList>
    </citation>
    <scope>NUCLEOTIDE SEQUENCE</scope>
</reference>
<evidence type="ECO:0000259" key="1">
    <source>
        <dbReference type="Pfam" id="PF07727"/>
    </source>
</evidence>
<evidence type="ECO:0000313" key="2">
    <source>
        <dbReference type="EMBL" id="GJT87219.1"/>
    </source>
</evidence>
<dbReference type="EMBL" id="BQNB010019619">
    <property type="protein sequence ID" value="GJT87219.1"/>
    <property type="molecule type" value="Genomic_DNA"/>
</dbReference>
<accession>A0ABQ5HHB5</accession>
<protein>
    <submittedName>
        <fullName evidence="2">Retrovirus-related pol polyprotein from transposon TNT 1-94</fullName>
    </submittedName>
</protein>
<dbReference type="Proteomes" id="UP001151760">
    <property type="component" value="Unassembled WGS sequence"/>
</dbReference>
<comment type="caution">
    <text evidence="2">The sequence shown here is derived from an EMBL/GenBank/DDBJ whole genome shotgun (WGS) entry which is preliminary data.</text>
</comment>
<dbReference type="Pfam" id="PF07727">
    <property type="entry name" value="RVT_2"/>
    <property type="match status" value="1"/>
</dbReference>
<proteinExistence type="predicted"/>
<gene>
    <name evidence="2" type="ORF">Tco_1068936</name>
</gene>
<organism evidence="2 3">
    <name type="scientific">Tanacetum coccineum</name>
    <dbReference type="NCBI Taxonomy" id="301880"/>
    <lineage>
        <taxon>Eukaryota</taxon>
        <taxon>Viridiplantae</taxon>
        <taxon>Streptophyta</taxon>
        <taxon>Embryophyta</taxon>
        <taxon>Tracheophyta</taxon>
        <taxon>Spermatophyta</taxon>
        <taxon>Magnoliopsida</taxon>
        <taxon>eudicotyledons</taxon>
        <taxon>Gunneridae</taxon>
        <taxon>Pentapetalae</taxon>
        <taxon>asterids</taxon>
        <taxon>campanulids</taxon>
        <taxon>Asterales</taxon>
        <taxon>Asteraceae</taxon>
        <taxon>Asteroideae</taxon>
        <taxon>Anthemideae</taxon>
        <taxon>Anthemidinae</taxon>
        <taxon>Tanacetum</taxon>
    </lineage>
</organism>
<evidence type="ECO:0000313" key="3">
    <source>
        <dbReference type="Proteomes" id="UP001151760"/>
    </source>
</evidence>
<name>A0ABQ5HHB5_9ASTR</name>